<gene>
    <name evidence="2" type="ORF">DCF17_10935</name>
</gene>
<evidence type="ECO:0000313" key="3">
    <source>
        <dbReference type="Proteomes" id="UP000249081"/>
    </source>
</evidence>
<feature type="transmembrane region" description="Helical" evidence="1">
    <location>
        <begin position="201"/>
        <end position="220"/>
    </location>
</feature>
<comment type="caution">
    <text evidence="2">The sequence shown here is derived from an EMBL/GenBank/DDBJ whole genome shotgun (WGS) entry which is preliminary data.</text>
</comment>
<feature type="transmembrane region" description="Helical" evidence="1">
    <location>
        <begin position="60"/>
        <end position="77"/>
    </location>
</feature>
<accession>A0A2W4Y1A4</accession>
<name>A0A2W4Y1A4_9CYAN</name>
<proteinExistence type="predicted"/>
<evidence type="ECO:0000256" key="1">
    <source>
        <dbReference type="SAM" id="Phobius"/>
    </source>
</evidence>
<protein>
    <submittedName>
        <fullName evidence="2">Uncharacterized protein</fullName>
    </submittedName>
</protein>
<dbReference type="EMBL" id="QBMN01000066">
    <property type="protein sequence ID" value="PZO41301.1"/>
    <property type="molecule type" value="Genomic_DNA"/>
</dbReference>
<sequence length="244" mass="26798">MPLDPAMPTPRPSGNIPQYLLTVFAVTAAVMGLRLLITWAAEIFLHPIPILGGWLKSLEIVELSVIVLFALLGFGLGGASRHLSAKTAVGIKSIALLVALPLVFFSSYWLRHHLWLSQLTAESDLPREQITALANQALSSDGGGGGFWGYYTTTTRMPILPATVAELQRMADDQKWFRSELTRFSGIQPGVFSMIFDGAGWGIRLFYMGLAFLTGIIYFFKGLAWADTARLRWVAQRPVAQGKT</sequence>
<reference evidence="3" key="1">
    <citation type="submission" date="2018-04" db="EMBL/GenBank/DDBJ databases">
        <authorList>
            <person name="Cornet L."/>
        </authorList>
    </citation>
    <scope>NUCLEOTIDE SEQUENCE [LARGE SCALE GENOMIC DNA]</scope>
</reference>
<feature type="transmembrane region" description="Helical" evidence="1">
    <location>
        <begin position="89"/>
        <end position="110"/>
    </location>
</feature>
<feature type="transmembrane region" description="Helical" evidence="1">
    <location>
        <begin position="20"/>
        <end position="40"/>
    </location>
</feature>
<keyword evidence="1" id="KW-0472">Membrane</keyword>
<dbReference type="Proteomes" id="UP000249081">
    <property type="component" value="Unassembled WGS sequence"/>
</dbReference>
<organism evidence="2 3">
    <name type="scientific">Shackletoniella antarctica</name>
    <dbReference type="NCBI Taxonomy" id="268115"/>
    <lineage>
        <taxon>Bacteria</taxon>
        <taxon>Bacillati</taxon>
        <taxon>Cyanobacteriota</taxon>
        <taxon>Cyanophyceae</taxon>
        <taxon>Oculatellales</taxon>
        <taxon>Oculatellaceae</taxon>
        <taxon>Shackletoniella</taxon>
    </lineage>
</organism>
<keyword evidence="1" id="KW-0812">Transmembrane</keyword>
<reference evidence="2 3" key="2">
    <citation type="submission" date="2018-06" db="EMBL/GenBank/DDBJ databases">
        <title>Metagenomic assembly of (sub)arctic Cyanobacteria and their associated microbiome from non-axenic cultures.</title>
        <authorList>
            <person name="Baurain D."/>
        </authorList>
    </citation>
    <scope>NUCLEOTIDE SEQUENCE [LARGE SCALE GENOMIC DNA]</scope>
    <source>
        <strain evidence="2">ULC041bin1</strain>
    </source>
</reference>
<keyword evidence="1" id="KW-1133">Transmembrane helix</keyword>
<dbReference type="AlphaFoldDB" id="A0A2W4Y1A4"/>
<evidence type="ECO:0000313" key="2">
    <source>
        <dbReference type="EMBL" id="PZO41301.1"/>
    </source>
</evidence>